<proteinExistence type="inferred from homology"/>
<dbReference type="Pfam" id="PF02361">
    <property type="entry name" value="CbiQ"/>
    <property type="match status" value="1"/>
</dbReference>
<evidence type="ECO:0000256" key="3">
    <source>
        <dbReference type="ARBA" id="ARBA00022475"/>
    </source>
</evidence>
<keyword evidence="9" id="KW-1185">Reference proteome</keyword>
<dbReference type="InterPro" id="IPR051611">
    <property type="entry name" value="ECF_transporter_component"/>
</dbReference>
<dbReference type="InterPro" id="IPR012809">
    <property type="entry name" value="ECF_CbiQ"/>
</dbReference>
<evidence type="ECO:0000313" key="8">
    <source>
        <dbReference type="EMBL" id="RDE18253.1"/>
    </source>
</evidence>
<dbReference type="InterPro" id="IPR003339">
    <property type="entry name" value="ABC/ECF_trnsptr_transmembrane"/>
</dbReference>
<gene>
    <name evidence="8" type="primary">cbiQ</name>
    <name evidence="8" type="ORF">DV711_16435</name>
</gene>
<dbReference type="NCBIfam" id="TIGR02454">
    <property type="entry name" value="ECF_T_CbiQ"/>
    <property type="match status" value="1"/>
</dbReference>
<organism evidence="8 9">
    <name type="scientific">Motiliproteus coralliicola</name>
    <dbReference type="NCBI Taxonomy" id="2283196"/>
    <lineage>
        <taxon>Bacteria</taxon>
        <taxon>Pseudomonadati</taxon>
        <taxon>Pseudomonadota</taxon>
        <taxon>Gammaproteobacteria</taxon>
        <taxon>Oceanospirillales</taxon>
        <taxon>Oceanospirillaceae</taxon>
        <taxon>Motiliproteus</taxon>
    </lineage>
</organism>
<feature type="transmembrane region" description="Helical" evidence="7">
    <location>
        <begin position="38"/>
        <end position="65"/>
    </location>
</feature>
<dbReference type="Proteomes" id="UP000253769">
    <property type="component" value="Unassembled WGS sequence"/>
</dbReference>
<evidence type="ECO:0000256" key="7">
    <source>
        <dbReference type="SAM" id="Phobius"/>
    </source>
</evidence>
<keyword evidence="3" id="KW-1003">Cell membrane</keyword>
<comment type="caution">
    <text evidence="8">The sequence shown here is derived from an EMBL/GenBank/DDBJ whole genome shotgun (WGS) entry which is preliminary data.</text>
</comment>
<evidence type="ECO:0000256" key="5">
    <source>
        <dbReference type="ARBA" id="ARBA00022989"/>
    </source>
</evidence>
<accession>A0A369WAC4</accession>
<reference evidence="8 9" key="1">
    <citation type="submission" date="2018-07" db="EMBL/GenBank/DDBJ databases">
        <title>Motiliproteus coralliicola sp. nov., a bacterium isolated from Coral.</title>
        <authorList>
            <person name="Wang G."/>
        </authorList>
    </citation>
    <scope>NUCLEOTIDE SEQUENCE [LARGE SCALE GENOMIC DNA]</scope>
    <source>
        <strain evidence="8 9">C34</strain>
    </source>
</reference>
<feature type="transmembrane region" description="Helical" evidence="7">
    <location>
        <begin position="77"/>
        <end position="95"/>
    </location>
</feature>
<evidence type="ECO:0000256" key="6">
    <source>
        <dbReference type="ARBA" id="ARBA00023136"/>
    </source>
</evidence>
<comment type="similarity">
    <text evidence="2">Belongs to the CbiQ family.</text>
</comment>
<comment type="subcellular location">
    <subcellularLocation>
        <location evidence="1">Cell membrane</location>
        <topology evidence="1">Multi-pass membrane protein</topology>
    </subcellularLocation>
</comment>
<dbReference type="OrthoDB" id="4533at2"/>
<evidence type="ECO:0000256" key="4">
    <source>
        <dbReference type="ARBA" id="ARBA00022692"/>
    </source>
</evidence>
<sequence length="260" mass="29024">MPQGLEHSGTSWKGQQLKHRQSAVDRLDPRARVVAVSAFALVVVLSSDLMALSLALAGSLLLALVARLNLKRTLRRVIAMDLFMLFLILMLPFTTPGEPIFHVAGLPASQEGLVHALQITLKANAVVLALLALVGTQTATTLGHALAHLRVPDKLVHLMLFTVRYLEVIGQEYKRMRRAMQARAFVLRANRHSWRSIGYLIGMLLVHSLERSERIMDAMKCRGYQGRFYLFDDMRLTAVDVRFGVLLALFLSLLIGLHLL</sequence>
<keyword evidence="6 7" id="KW-0472">Membrane</keyword>
<evidence type="ECO:0000313" key="9">
    <source>
        <dbReference type="Proteomes" id="UP000253769"/>
    </source>
</evidence>
<keyword evidence="4 7" id="KW-0812">Transmembrane</keyword>
<dbReference type="AlphaFoldDB" id="A0A369WAC4"/>
<protein>
    <submittedName>
        <fullName evidence="8">Cobalt ECF transporter T component CbiQ</fullName>
    </submittedName>
</protein>
<evidence type="ECO:0000256" key="1">
    <source>
        <dbReference type="ARBA" id="ARBA00004651"/>
    </source>
</evidence>
<dbReference type="RefSeq" id="WP_114696829.1">
    <property type="nucleotide sequence ID" value="NZ_QQOH01000005.1"/>
</dbReference>
<dbReference type="GO" id="GO:0043190">
    <property type="term" value="C:ATP-binding cassette (ABC) transporter complex"/>
    <property type="evidence" value="ECO:0007669"/>
    <property type="project" value="InterPro"/>
</dbReference>
<dbReference type="PANTHER" id="PTHR34857">
    <property type="entry name" value="SLL0384 PROTEIN"/>
    <property type="match status" value="1"/>
</dbReference>
<dbReference type="CDD" id="cd16914">
    <property type="entry name" value="EcfT"/>
    <property type="match status" value="1"/>
</dbReference>
<name>A0A369WAC4_9GAMM</name>
<dbReference type="PANTHER" id="PTHR34857:SF2">
    <property type="entry name" value="SLL0384 PROTEIN"/>
    <property type="match status" value="1"/>
</dbReference>
<feature type="transmembrane region" description="Helical" evidence="7">
    <location>
        <begin position="241"/>
        <end position="259"/>
    </location>
</feature>
<feature type="transmembrane region" description="Helical" evidence="7">
    <location>
        <begin position="115"/>
        <end position="134"/>
    </location>
</feature>
<dbReference type="EMBL" id="QQOH01000005">
    <property type="protein sequence ID" value="RDE18253.1"/>
    <property type="molecule type" value="Genomic_DNA"/>
</dbReference>
<keyword evidence="5 7" id="KW-1133">Transmembrane helix</keyword>
<dbReference type="GO" id="GO:0006824">
    <property type="term" value="P:cobalt ion transport"/>
    <property type="evidence" value="ECO:0007669"/>
    <property type="project" value="InterPro"/>
</dbReference>
<evidence type="ECO:0000256" key="2">
    <source>
        <dbReference type="ARBA" id="ARBA00008564"/>
    </source>
</evidence>